<dbReference type="OrthoDB" id="5289041at2"/>
<dbReference type="RefSeq" id="WP_083581495.1">
    <property type="nucleotide sequence ID" value="NZ_FOHL01000009.1"/>
</dbReference>
<evidence type="ECO:0000256" key="6">
    <source>
        <dbReference type="ARBA" id="ARBA00023004"/>
    </source>
</evidence>
<dbReference type="GO" id="GO:0006089">
    <property type="term" value="P:lactate metabolic process"/>
    <property type="evidence" value="ECO:0007669"/>
    <property type="project" value="InterPro"/>
</dbReference>
<name>A0A1M7TSG8_9RHOB</name>
<dbReference type="InterPro" id="IPR004452">
    <property type="entry name" value="LutB/LldF"/>
</dbReference>
<reference evidence="10 11" key="1">
    <citation type="submission" date="2016-12" db="EMBL/GenBank/DDBJ databases">
        <authorList>
            <person name="Song W.-J."/>
            <person name="Kurnit D.M."/>
        </authorList>
    </citation>
    <scope>NUCLEOTIDE SEQUENCE [LARGE SCALE GENOMIC DNA]</scope>
    <source>
        <strain evidence="10 11">CGMCC 1.10808</strain>
    </source>
</reference>
<evidence type="ECO:0000256" key="4">
    <source>
        <dbReference type="ARBA" id="ARBA00022737"/>
    </source>
</evidence>
<evidence type="ECO:0000256" key="2">
    <source>
        <dbReference type="ARBA" id="ARBA00022485"/>
    </source>
</evidence>
<keyword evidence="11" id="KW-1185">Reference proteome</keyword>
<dbReference type="Pfam" id="PF13183">
    <property type="entry name" value="Fer4_8"/>
    <property type="match status" value="1"/>
</dbReference>
<keyword evidence="4" id="KW-0677">Repeat</keyword>
<evidence type="ECO:0000256" key="5">
    <source>
        <dbReference type="ARBA" id="ARBA00022982"/>
    </source>
</evidence>
<dbReference type="GO" id="GO:0046872">
    <property type="term" value="F:metal ion binding"/>
    <property type="evidence" value="ECO:0007669"/>
    <property type="project" value="UniProtKB-KW"/>
</dbReference>
<keyword evidence="1" id="KW-0813">Transport</keyword>
<dbReference type="InterPro" id="IPR017896">
    <property type="entry name" value="4Fe4S_Fe-S-bd"/>
</dbReference>
<dbReference type="EMBL" id="FRDL01000009">
    <property type="protein sequence ID" value="SHN73618.1"/>
    <property type="molecule type" value="Genomic_DNA"/>
</dbReference>
<dbReference type="InterPro" id="IPR009051">
    <property type="entry name" value="Helical_ferredxn"/>
</dbReference>
<dbReference type="Gene3D" id="1.10.1060.10">
    <property type="entry name" value="Alpha-helical ferredoxin"/>
    <property type="match status" value="1"/>
</dbReference>
<keyword evidence="5" id="KW-0249">Electron transport</keyword>
<proteinExistence type="predicted"/>
<feature type="region of interest" description="Disordered" evidence="8">
    <location>
        <begin position="465"/>
        <end position="493"/>
    </location>
</feature>
<evidence type="ECO:0000256" key="8">
    <source>
        <dbReference type="SAM" id="MobiDB-lite"/>
    </source>
</evidence>
<keyword evidence="7" id="KW-0411">Iron-sulfur</keyword>
<evidence type="ECO:0000256" key="1">
    <source>
        <dbReference type="ARBA" id="ARBA00022448"/>
    </source>
</evidence>
<protein>
    <submittedName>
        <fullName evidence="10">L-lactate dehydrogenase complex protein LldF</fullName>
    </submittedName>
</protein>
<sequence length="493" mass="54380">MTHLQTSDRFAQNVREALADANLQAALRGARGNFIAKRARAAAMVPEFDAIRDAARDMKNATLADLDLWLEHYERKVTEAGGVVHWAESAEDARAIVLDICRKAGARTVNKGKTMISEECGINDWLERNGIRPVETDLGEYIIQLRGETPSHIIAPAVHVTVPQVREEFRKAHADLPPDRDLEGLDTLLTEARRVLRRKYFEAEVGITGANMLIAETGQSVIVTNEGNGDLSQSLPRVHIVLASIEKVVPTLEDASTVLRLLARSATGQEMSVYTTFSSGPRRRDDPDGPEEYHVVLLDNGRSNMVGGPFQDMLRCIRCGACMNHCPVYQTIGGHAYGWVYPGPMGAVLTPALTGIEKSRDLPNASTFCGRCEEVCPMRIPLPGMMRHWRAQEFERRLTPGAVRWGLGAWTWLAEHPRLYRAATRAAALALRAMARGGRLRRLPLGRGWTAHRDFPAPEGDTFMARYARGERPPARQAAAPPPGAQAQDGARP</sequence>
<dbReference type="STRING" id="1189325.SAMN04488119_10950"/>
<evidence type="ECO:0000256" key="3">
    <source>
        <dbReference type="ARBA" id="ARBA00022723"/>
    </source>
</evidence>
<keyword evidence="3" id="KW-0479">Metal-binding</keyword>
<feature type="compositionally biased region" description="Low complexity" evidence="8">
    <location>
        <begin position="475"/>
        <end position="493"/>
    </location>
</feature>
<dbReference type="SUPFAM" id="SSF46548">
    <property type="entry name" value="alpha-helical ferredoxin"/>
    <property type="match status" value="1"/>
</dbReference>
<dbReference type="InterPro" id="IPR037171">
    <property type="entry name" value="NagB/RpiA_transferase-like"/>
</dbReference>
<keyword evidence="2" id="KW-0004">4Fe-4S</keyword>
<dbReference type="AlphaFoldDB" id="A0A1M7TSG8"/>
<dbReference type="Gene3D" id="3.40.50.10420">
    <property type="entry name" value="NagB/RpiA/CoA transferase-like"/>
    <property type="match status" value="1"/>
</dbReference>
<feature type="domain" description="4Fe-4S ferredoxin-type" evidence="9">
    <location>
        <begin position="307"/>
        <end position="337"/>
    </location>
</feature>
<dbReference type="PROSITE" id="PS51379">
    <property type="entry name" value="4FE4S_FER_2"/>
    <property type="match status" value="1"/>
</dbReference>
<evidence type="ECO:0000256" key="7">
    <source>
        <dbReference type="ARBA" id="ARBA00023014"/>
    </source>
</evidence>
<keyword evidence="6" id="KW-0408">Iron</keyword>
<dbReference type="GO" id="GO:0051539">
    <property type="term" value="F:4 iron, 4 sulfur cluster binding"/>
    <property type="evidence" value="ECO:0007669"/>
    <property type="project" value="UniProtKB-KW"/>
</dbReference>
<dbReference type="InterPro" id="IPR024569">
    <property type="entry name" value="LutB_C"/>
</dbReference>
<dbReference type="PROSITE" id="PS00198">
    <property type="entry name" value="4FE4S_FER_1"/>
    <property type="match status" value="1"/>
</dbReference>
<evidence type="ECO:0000313" key="10">
    <source>
        <dbReference type="EMBL" id="SHN73618.1"/>
    </source>
</evidence>
<evidence type="ECO:0000259" key="9">
    <source>
        <dbReference type="PROSITE" id="PS51379"/>
    </source>
</evidence>
<dbReference type="Pfam" id="PF11870">
    <property type="entry name" value="LutB_C"/>
    <property type="match status" value="1"/>
</dbReference>
<dbReference type="InterPro" id="IPR024185">
    <property type="entry name" value="FTHF_cligase-like_sf"/>
</dbReference>
<dbReference type="Pfam" id="PF02589">
    <property type="entry name" value="LUD_dom"/>
    <property type="match status" value="1"/>
</dbReference>
<evidence type="ECO:0000313" key="11">
    <source>
        <dbReference type="Proteomes" id="UP000184066"/>
    </source>
</evidence>
<dbReference type="PANTHER" id="PTHR47153">
    <property type="entry name" value="LACTATE UTILIZATION PROTEIN B"/>
    <property type="match status" value="1"/>
</dbReference>
<dbReference type="InterPro" id="IPR017900">
    <property type="entry name" value="4Fe4S_Fe_S_CS"/>
</dbReference>
<organism evidence="10 11">
    <name type="scientific">Oceanicella actignis</name>
    <dbReference type="NCBI Taxonomy" id="1189325"/>
    <lineage>
        <taxon>Bacteria</taxon>
        <taxon>Pseudomonadati</taxon>
        <taxon>Pseudomonadota</taxon>
        <taxon>Alphaproteobacteria</taxon>
        <taxon>Rhodobacterales</taxon>
        <taxon>Paracoccaceae</taxon>
        <taxon>Oceanicella</taxon>
    </lineage>
</organism>
<dbReference type="InterPro" id="IPR003741">
    <property type="entry name" value="LUD_dom"/>
</dbReference>
<accession>A0A1M7TSG8</accession>
<dbReference type="SUPFAM" id="SSF100950">
    <property type="entry name" value="NagB/RpiA/CoA transferase-like"/>
    <property type="match status" value="1"/>
</dbReference>
<dbReference type="PANTHER" id="PTHR47153:SF2">
    <property type="entry name" value="LACTATE UTILIZATION PROTEIN B"/>
    <property type="match status" value="1"/>
</dbReference>
<gene>
    <name evidence="10" type="ORF">SAMN05216200_10972</name>
</gene>
<dbReference type="Proteomes" id="UP000184066">
    <property type="component" value="Unassembled WGS sequence"/>
</dbReference>